<feature type="domain" description="Solute-binding protein family 5" evidence="5">
    <location>
        <begin position="223"/>
        <end position="536"/>
    </location>
</feature>
<protein>
    <recommendedName>
        <fullName evidence="5">Solute-binding protein family 5 domain-containing protein</fullName>
    </recommendedName>
</protein>
<dbReference type="EMBL" id="OU594962">
    <property type="protein sequence ID" value="CAG9286130.1"/>
    <property type="molecule type" value="Genomic_DNA"/>
</dbReference>
<evidence type="ECO:0000256" key="2">
    <source>
        <dbReference type="ARBA" id="ARBA00022448"/>
    </source>
</evidence>
<keyword evidence="4" id="KW-0812">Transmembrane</keyword>
<dbReference type="PANTHER" id="PTHR30290:SF9">
    <property type="entry name" value="OLIGOPEPTIDE-BINDING PROTEIN APPA"/>
    <property type="match status" value="1"/>
</dbReference>
<evidence type="ECO:0000259" key="5">
    <source>
        <dbReference type="Pfam" id="PF00496"/>
    </source>
</evidence>
<evidence type="ECO:0000313" key="6">
    <source>
        <dbReference type="EMBL" id="CAG9286130.1"/>
    </source>
</evidence>
<proteinExistence type="inferred from homology"/>
<feature type="transmembrane region" description="Helical" evidence="4">
    <location>
        <begin position="554"/>
        <end position="577"/>
    </location>
</feature>
<keyword evidence="3" id="KW-0732">Signal</keyword>
<keyword evidence="4" id="KW-1133">Transmembrane helix</keyword>
<dbReference type="AlphaFoldDB" id="A0A8J9X5F4"/>
<evidence type="ECO:0000256" key="3">
    <source>
        <dbReference type="ARBA" id="ARBA00022729"/>
    </source>
</evidence>
<gene>
    <name evidence="6" type="ORF">PTTT1_LOCUS31318</name>
</gene>
<evidence type="ECO:0000256" key="4">
    <source>
        <dbReference type="SAM" id="Phobius"/>
    </source>
</evidence>
<dbReference type="PANTHER" id="PTHR30290">
    <property type="entry name" value="PERIPLASMIC BINDING COMPONENT OF ABC TRANSPORTER"/>
    <property type="match status" value="1"/>
</dbReference>
<comment type="similarity">
    <text evidence="1">Belongs to the bacterial solute-binding protein 5 family.</text>
</comment>
<dbReference type="Pfam" id="PF00496">
    <property type="entry name" value="SBP_bac_5"/>
    <property type="match status" value="1"/>
</dbReference>
<dbReference type="GO" id="GO:1904680">
    <property type="term" value="F:peptide transmembrane transporter activity"/>
    <property type="evidence" value="ECO:0007669"/>
    <property type="project" value="TreeGrafter"/>
</dbReference>
<dbReference type="GO" id="GO:0015833">
    <property type="term" value="P:peptide transport"/>
    <property type="evidence" value="ECO:0007669"/>
    <property type="project" value="TreeGrafter"/>
</dbReference>
<accession>A0A8J9X5F4</accession>
<organism evidence="6">
    <name type="scientific">Phaeodactylum tricornutum</name>
    <name type="common">Diatom</name>
    <dbReference type="NCBI Taxonomy" id="2850"/>
    <lineage>
        <taxon>Eukaryota</taxon>
        <taxon>Sar</taxon>
        <taxon>Stramenopiles</taxon>
        <taxon>Ochrophyta</taxon>
        <taxon>Bacillariophyta</taxon>
        <taxon>Bacillariophyceae</taxon>
        <taxon>Bacillariophycidae</taxon>
        <taxon>Naviculales</taxon>
        <taxon>Phaeodactylaceae</taxon>
        <taxon>Phaeodactylum</taxon>
    </lineage>
</organism>
<dbReference type="InterPro" id="IPR000914">
    <property type="entry name" value="SBP_5_dom"/>
</dbReference>
<dbReference type="Proteomes" id="UP000836788">
    <property type="component" value="Chromosome 21"/>
</dbReference>
<dbReference type="Gene3D" id="3.10.105.10">
    <property type="entry name" value="Dipeptide-binding Protein, Domain 3"/>
    <property type="match status" value="1"/>
</dbReference>
<keyword evidence="2" id="KW-0813">Transport</keyword>
<evidence type="ECO:0000256" key="1">
    <source>
        <dbReference type="ARBA" id="ARBA00005695"/>
    </source>
</evidence>
<dbReference type="InterPro" id="IPR039424">
    <property type="entry name" value="SBP_5"/>
</dbReference>
<reference evidence="6" key="1">
    <citation type="submission" date="2022-02" db="EMBL/GenBank/DDBJ databases">
        <authorList>
            <person name="Giguere J D."/>
        </authorList>
    </citation>
    <scope>NUCLEOTIDE SEQUENCE</scope>
    <source>
        <strain evidence="6">CCAP 1055/1</strain>
    </source>
</reference>
<dbReference type="SUPFAM" id="SSF53850">
    <property type="entry name" value="Periplasmic binding protein-like II"/>
    <property type="match status" value="2"/>
</dbReference>
<name>A0A8J9X5F4_PHATR</name>
<sequence>MADQNCQALTLDFIAVEDDAEMIAVEDEIRRDLKEIGVTVNTRFLSREDYIEAELNGDYNMLFTRTWGAPYDPHSYFNSWAVPSHVEYTAIDTLEAPLSRELLLKKIENVQKELDEMQIQAQWREILNDVHQQAIFLPLWGSRIPYVINRRLTGFTPSDQAFTYPLTSIRISSGSANVTIAPGSGGSLFTSVGPLNPHQYFPNQIFASDWIYEGLVNYGQDGEIVPSLASEWTTERTAEGQRVIFQLREGVKFHDGSDWNCTVAKLNFDHIFSDTVRERHSSFGATANLKSWTCNQNGEFVLETSAPFYPLLQELTYSRPFVFASASSFAAGIDSDPETQNSCESGDFGSKWDYLEEFVTCLGLSAPIGTGPFKFADREYLPGTNETMDAKVTFARHEDYWGGLPAIEFLEIIHFEDTDAVEAALFDGQLDMVLGSGPLSAKQVQNIKFVHSDKFDVRHSAVLQNALVVLNSGKAPTDDIQTRQAIIHAVNKAIFIEDEFAGLEQAVSQLLPLTAPYSNVDLNPKWNYDLEKARFLNCPADMNGSSEDSLSGGAIGGIVAAILVVLAMAVFLGRLILREKQGKPMFAPEKIRKGEQA</sequence>
<keyword evidence="4" id="KW-0472">Membrane</keyword>
<dbReference type="Gene3D" id="3.40.190.10">
    <property type="entry name" value="Periplasmic binding protein-like II"/>
    <property type="match status" value="1"/>
</dbReference>